<dbReference type="Proteomes" id="UP000887116">
    <property type="component" value="Unassembled WGS sequence"/>
</dbReference>
<evidence type="ECO:0000313" key="1">
    <source>
        <dbReference type="EMBL" id="GFQ97863.1"/>
    </source>
</evidence>
<accession>A0A8X6L8M7</accession>
<sequence length="146" mass="17304">MNNRPLTYLSEESDLKALTPSSFLQDLLNNDVPDLDKINKTNINKRYKYVQRLRQILKERFRTEYLGFLRSSIPKRLDQIKVGDVVLIGREDKKTLLALSKSHRTISWKRWTYKAGEIKNKQRNITQTCPKTVSFRSHRKYESHGH</sequence>
<evidence type="ECO:0000313" key="2">
    <source>
        <dbReference type="Proteomes" id="UP000887116"/>
    </source>
</evidence>
<gene>
    <name evidence="1" type="primary">RF55_24856</name>
    <name evidence="1" type="ORF">TNCT_52691</name>
</gene>
<proteinExistence type="predicted"/>
<reference evidence="1" key="1">
    <citation type="submission" date="2020-07" db="EMBL/GenBank/DDBJ databases">
        <title>Multicomponent nature underlies the extraordinary mechanical properties of spider dragline silk.</title>
        <authorList>
            <person name="Kono N."/>
            <person name="Nakamura H."/>
            <person name="Mori M."/>
            <person name="Yoshida Y."/>
            <person name="Ohtoshi R."/>
            <person name="Malay A.D."/>
            <person name="Moran D.A.P."/>
            <person name="Tomita M."/>
            <person name="Numata K."/>
            <person name="Arakawa K."/>
        </authorList>
    </citation>
    <scope>NUCLEOTIDE SEQUENCE</scope>
</reference>
<dbReference type="EMBL" id="BMAO01014891">
    <property type="protein sequence ID" value="GFQ97863.1"/>
    <property type="molecule type" value="Genomic_DNA"/>
</dbReference>
<keyword evidence="2" id="KW-1185">Reference proteome</keyword>
<organism evidence="1 2">
    <name type="scientific">Trichonephila clavata</name>
    <name type="common">Joro spider</name>
    <name type="synonym">Nephila clavata</name>
    <dbReference type="NCBI Taxonomy" id="2740835"/>
    <lineage>
        <taxon>Eukaryota</taxon>
        <taxon>Metazoa</taxon>
        <taxon>Ecdysozoa</taxon>
        <taxon>Arthropoda</taxon>
        <taxon>Chelicerata</taxon>
        <taxon>Arachnida</taxon>
        <taxon>Araneae</taxon>
        <taxon>Araneomorphae</taxon>
        <taxon>Entelegynae</taxon>
        <taxon>Araneoidea</taxon>
        <taxon>Nephilidae</taxon>
        <taxon>Trichonephila</taxon>
    </lineage>
</organism>
<name>A0A8X6L8M7_TRICU</name>
<comment type="caution">
    <text evidence="1">The sequence shown here is derived from an EMBL/GenBank/DDBJ whole genome shotgun (WGS) entry which is preliminary data.</text>
</comment>
<dbReference type="OrthoDB" id="6626947at2759"/>
<protein>
    <submittedName>
        <fullName evidence="1">Bel12-ag transposon polyprotein</fullName>
    </submittedName>
</protein>
<dbReference type="AlphaFoldDB" id="A0A8X6L8M7"/>